<evidence type="ECO:0000313" key="2">
    <source>
        <dbReference type="EMBL" id="PLM69328.1"/>
    </source>
</evidence>
<dbReference type="AlphaFoldDB" id="A0A2J5A265"/>
<comment type="caution">
    <text evidence="2">The sequence shown here is derived from an EMBL/GenBank/DDBJ whole genome shotgun (WGS) entry which is preliminary data.</text>
</comment>
<evidence type="ECO:0000256" key="1">
    <source>
        <dbReference type="SAM" id="MobiDB-lite"/>
    </source>
</evidence>
<feature type="region of interest" description="Disordered" evidence="1">
    <location>
        <begin position="273"/>
        <end position="297"/>
    </location>
</feature>
<protein>
    <submittedName>
        <fullName evidence="2">Uncharacterized protein</fullName>
    </submittedName>
</protein>
<organism evidence="2 3">
    <name type="scientific">Klebsiella michiganensis</name>
    <dbReference type="NCBI Taxonomy" id="1134687"/>
    <lineage>
        <taxon>Bacteria</taxon>
        <taxon>Pseudomonadati</taxon>
        <taxon>Pseudomonadota</taxon>
        <taxon>Gammaproteobacteria</taxon>
        <taxon>Enterobacterales</taxon>
        <taxon>Enterobacteriaceae</taxon>
        <taxon>Klebsiella/Raoultella group</taxon>
        <taxon>Klebsiella</taxon>
    </lineage>
</organism>
<dbReference type="RefSeq" id="WP_080828740.1">
    <property type="nucleotide sequence ID" value="NZ_CP058119.1"/>
</dbReference>
<reference evidence="2 3" key="2">
    <citation type="submission" date="2018-01" db="EMBL/GenBank/DDBJ databases">
        <title>Genomic study of Klebsiella pneumoniae.</title>
        <authorList>
            <person name="Yang Y."/>
            <person name="Bicalho R."/>
        </authorList>
    </citation>
    <scope>NUCLEOTIDE SEQUENCE [LARGE SCALE GENOMIC DNA]</scope>
    <source>
        <strain evidence="2 3">A2</strain>
    </source>
</reference>
<proteinExistence type="predicted"/>
<reference evidence="2 3" key="1">
    <citation type="submission" date="2017-11" db="EMBL/GenBank/DDBJ databases">
        <authorList>
            <person name="Han C.G."/>
        </authorList>
    </citation>
    <scope>NUCLEOTIDE SEQUENCE [LARGE SCALE GENOMIC DNA]</scope>
    <source>
        <strain evidence="2 3">A2</strain>
    </source>
</reference>
<gene>
    <name evidence="2" type="ORF">CWM85_00740</name>
</gene>
<dbReference type="Proteomes" id="UP000234661">
    <property type="component" value="Unassembled WGS sequence"/>
</dbReference>
<name>A0A2J5A265_9ENTR</name>
<evidence type="ECO:0000313" key="3">
    <source>
        <dbReference type="Proteomes" id="UP000234661"/>
    </source>
</evidence>
<sequence length="523" mass="54950">MERNQENVDLPTLITNGAHHSEAQADALAGQIEVTPAGANKTRRVIGSFIRSYRDKSPDLSSKAWLNLEFAKYPDIWRTEEERQQAASEIVEEVSIFRSSQQELAAHHSKGLSTSNWLAGKIEQGATAGGVTNFGAYATIIDSAIETANKANIDLLYRNDGQLNQQLNLDGFIAEQHHADTFNLDAVAKGSEYRAEVLKPKSGGTYGKNSVDVVIRDGEGKIVRRYQAKYGADADATDTLLKKGDYRGQRKLVPEGQSEDILGSTETIEIDGVESKPLSKQEAKERQRRAQEKAEAKQYDWNETSRIDIAKNIGKNAGSAALLSVGFQGARILGRRIWKGITGQENNSAEEDLQEFVQSALKSAATSGLSVAVTGAVTVAVKSGWLGTVLKNTPAGRIANAVCIGIENAKVLYKYATGEITAEEALDQAGSVTCSLVGGLVGGAKGAGIGAALGTVLGPVGTAIGGLVGGVVGGMAGSTVGEAIYEGGKRIVSAVVDSVKLVGSAIGSGVSSFCSGVASLFGF</sequence>
<accession>A0A2J5A265</accession>
<dbReference type="EMBL" id="PIET01000003">
    <property type="protein sequence ID" value="PLM69328.1"/>
    <property type="molecule type" value="Genomic_DNA"/>
</dbReference>